<dbReference type="GO" id="GO:0050661">
    <property type="term" value="F:NADP binding"/>
    <property type="evidence" value="ECO:0007669"/>
    <property type="project" value="UniProtKB-UniRule"/>
</dbReference>
<evidence type="ECO:0000256" key="10">
    <source>
        <dbReference type="ARBA" id="ARBA00037922"/>
    </source>
</evidence>
<dbReference type="NCBIfam" id="TIGR00036">
    <property type="entry name" value="dapB"/>
    <property type="match status" value="1"/>
</dbReference>
<evidence type="ECO:0000256" key="2">
    <source>
        <dbReference type="ARBA" id="ARBA00006642"/>
    </source>
</evidence>
<feature type="binding site" evidence="14">
    <location>
        <begin position="123"/>
        <end position="126"/>
    </location>
    <ligand>
        <name>NAD(+)</name>
        <dbReference type="ChEBI" id="CHEBI:57540"/>
    </ligand>
</feature>
<evidence type="ECO:0000256" key="5">
    <source>
        <dbReference type="ARBA" id="ARBA00022857"/>
    </source>
</evidence>
<evidence type="ECO:0000256" key="4">
    <source>
        <dbReference type="ARBA" id="ARBA00022605"/>
    </source>
</evidence>
<evidence type="ECO:0000256" key="6">
    <source>
        <dbReference type="ARBA" id="ARBA00022915"/>
    </source>
</evidence>
<comment type="subunit">
    <text evidence="14">Homotetramer.</text>
</comment>
<dbReference type="InterPro" id="IPR022664">
    <property type="entry name" value="DapB_N_CS"/>
</dbReference>
<dbReference type="AlphaFoldDB" id="A0A5C5PYS5"/>
<dbReference type="GO" id="GO:0019877">
    <property type="term" value="P:diaminopimelate biosynthetic process"/>
    <property type="evidence" value="ECO:0007669"/>
    <property type="project" value="UniProtKB-UniRule"/>
</dbReference>
<dbReference type="OrthoDB" id="9790352at2"/>
<dbReference type="RefSeq" id="WP_122783715.1">
    <property type="nucleotide sequence ID" value="NZ_CP142033.1"/>
</dbReference>
<organism evidence="17 18">
    <name type="scientific">Pseudomonas saxonica</name>
    <dbReference type="NCBI Taxonomy" id="2600598"/>
    <lineage>
        <taxon>Bacteria</taxon>
        <taxon>Pseudomonadati</taxon>
        <taxon>Pseudomonadota</taxon>
        <taxon>Gammaproteobacteria</taxon>
        <taxon>Pseudomonadales</taxon>
        <taxon>Pseudomonadaceae</taxon>
        <taxon>Pseudomonas</taxon>
    </lineage>
</organism>
<reference evidence="17 18" key="1">
    <citation type="submission" date="2019-06" db="EMBL/GenBank/DDBJ databases">
        <title>Pseudomonas bimorpha sp. nov. isolated from bovine raw milk and skim milk concentrate.</title>
        <authorList>
            <person name="Hofmann K."/>
            <person name="Huptas C."/>
            <person name="Doll E."/>
            <person name="Scherer S."/>
            <person name="Wenning M."/>
        </authorList>
    </citation>
    <scope>NUCLEOTIDE SEQUENCE [LARGE SCALE GENOMIC DNA]</scope>
    <source>
        <strain evidence="17 18">DSM 108990</strain>
    </source>
</reference>
<feature type="binding site" evidence="14">
    <location>
        <position position="157"/>
    </location>
    <ligand>
        <name>(S)-2,3,4,5-tetrahydrodipicolinate</name>
        <dbReference type="ChEBI" id="CHEBI:16845"/>
    </ligand>
</feature>
<evidence type="ECO:0000256" key="3">
    <source>
        <dbReference type="ARBA" id="ARBA00022490"/>
    </source>
</evidence>
<protein>
    <recommendedName>
        <fullName evidence="11 14">4-hydroxy-tetrahydrodipicolinate reductase</fullName>
        <shortName evidence="14">HTPA reductase</shortName>
        <ecNumber evidence="11 14">1.17.1.8</ecNumber>
    </recommendedName>
</protein>
<evidence type="ECO:0000256" key="7">
    <source>
        <dbReference type="ARBA" id="ARBA00023002"/>
    </source>
</evidence>
<comment type="catalytic activity">
    <reaction evidence="12 14">
        <text>(S)-2,3,4,5-tetrahydrodipicolinate + NADP(+) + H2O = (2S,4S)-4-hydroxy-2,3,4,5-tetrahydrodipicolinate + NADPH + H(+)</text>
        <dbReference type="Rhea" id="RHEA:35331"/>
        <dbReference type="ChEBI" id="CHEBI:15377"/>
        <dbReference type="ChEBI" id="CHEBI:15378"/>
        <dbReference type="ChEBI" id="CHEBI:16845"/>
        <dbReference type="ChEBI" id="CHEBI:57783"/>
        <dbReference type="ChEBI" id="CHEBI:58349"/>
        <dbReference type="ChEBI" id="CHEBI:67139"/>
        <dbReference type="EC" id="1.17.1.8"/>
    </reaction>
</comment>
<dbReference type="CDD" id="cd02274">
    <property type="entry name" value="DHDPR_N"/>
    <property type="match status" value="1"/>
</dbReference>
<feature type="domain" description="Dihydrodipicolinate reductase C-terminal" evidence="16">
    <location>
        <begin position="129"/>
        <end position="265"/>
    </location>
</feature>
<keyword evidence="5 14" id="KW-0521">NADP</keyword>
<dbReference type="FunFam" id="3.30.360.10:FF:000004">
    <property type="entry name" value="4-hydroxy-tetrahydrodipicolinate reductase"/>
    <property type="match status" value="1"/>
</dbReference>
<evidence type="ECO:0000256" key="8">
    <source>
        <dbReference type="ARBA" id="ARBA00023027"/>
    </source>
</evidence>
<comment type="caution">
    <text evidence="14">Lacks conserved residue(s) required for the propagation of feature annotation.</text>
</comment>
<evidence type="ECO:0000256" key="11">
    <source>
        <dbReference type="ARBA" id="ARBA00038983"/>
    </source>
</evidence>
<dbReference type="GO" id="GO:0051287">
    <property type="term" value="F:NAD binding"/>
    <property type="evidence" value="ECO:0007669"/>
    <property type="project" value="UniProtKB-UniRule"/>
</dbReference>
<dbReference type="Pfam" id="PF05173">
    <property type="entry name" value="DapB_C"/>
    <property type="match status" value="1"/>
</dbReference>
<dbReference type="EMBL" id="VFIP01000014">
    <property type="protein sequence ID" value="TWR95444.1"/>
    <property type="molecule type" value="Genomic_DNA"/>
</dbReference>
<dbReference type="FunFam" id="3.40.50.720:FF:000048">
    <property type="entry name" value="4-hydroxy-tetrahydrodipicolinate reductase"/>
    <property type="match status" value="1"/>
</dbReference>
<dbReference type="PANTHER" id="PTHR20836">
    <property type="entry name" value="DIHYDRODIPICOLINATE REDUCTASE"/>
    <property type="match status" value="1"/>
</dbReference>
<evidence type="ECO:0000256" key="9">
    <source>
        <dbReference type="ARBA" id="ARBA00023154"/>
    </source>
</evidence>
<comment type="subcellular location">
    <subcellularLocation>
        <location evidence="1 14">Cytoplasm</location>
    </subcellularLocation>
</comment>
<evidence type="ECO:0000256" key="1">
    <source>
        <dbReference type="ARBA" id="ARBA00004496"/>
    </source>
</evidence>
<dbReference type="Pfam" id="PF01113">
    <property type="entry name" value="DapB_N"/>
    <property type="match status" value="1"/>
</dbReference>
<dbReference type="InterPro" id="IPR023940">
    <property type="entry name" value="DHDPR_bac"/>
</dbReference>
<comment type="pathway">
    <text evidence="10 14">Amino-acid biosynthesis; L-lysine biosynthesis via DAP pathway; (S)-tetrahydrodipicolinate from L-aspartate: step 4/4.</text>
</comment>
<dbReference type="GO" id="GO:0016726">
    <property type="term" value="F:oxidoreductase activity, acting on CH or CH2 groups, NAD or NADP as acceptor"/>
    <property type="evidence" value="ECO:0007669"/>
    <property type="project" value="UniProtKB-UniRule"/>
</dbReference>
<keyword evidence="7 14" id="KW-0560">Oxidoreductase</keyword>
<dbReference type="GO" id="GO:0008839">
    <property type="term" value="F:4-hydroxy-tetrahydrodipicolinate reductase"/>
    <property type="evidence" value="ECO:0007669"/>
    <property type="project" value="UniProtKB-UniRule"/>
</dbReference>
<evidence type="ECO:0000259" key="15">
    <source>
        <dbReference type="Pfam" id="PF01113"/>
    </source>
</evidence>
<dbReference type="HAMAP" id="MF_00102">
    <property type="entry name" value="DapB"/>
    <property type="match status" value="1"/>
</dbReference>
<proteinExistence type="inferred from homology"/>
<dbReference type="Gene3D" id="3.30.360.10">
    <property type="entry name" value="Dihydrodipicolinate Reductase, domain 2"/>
    <property type="match status" value="1"/>
</dbReference>
<name>A0A5C5PYS5_9PSED</name>
<accession>A0A5C5PYS5</accession>
<comment type="function">
    <text evidence="14">Catalyzes the conversion of 4-hydroxy-tetrahydrodipicolinate (HTPA) to tetrahydrodipicolinate.</text>
</comment>
<feature type="binding site" evidence="14">
    <location>
        <begin position="8"/>
        <end position="13"/>
    </location>
    <ligand>
        <name>NAD(+)</name>
        <dbReference type="ChEBI" id="CHEBI:57540"/>
    </ligand>
</feature>
<dbReference type="InterPro" id="IPR036291">
    <property type="entry name" value="NAD(P)-bd_dom_sf"/>
</dbReference>
<gene>
    <name evidence="14 17" type="primary">dapB</name>
    <name evidence="17" type="ORF">FJD37_09630</name>
</gene>
<dbReference type="Proteomes" id="UP000317901">
    <property type="component" value="Unassembled WGS sequence"/>
</dbReference>
<feature type="active site" description="Proton donor" evidence="14">
    <location>
        <position position="160"/>
    </location>
</feature>
<dbReference type="EC" id="1.17.1.8" evidence="11 14"/>
<keyword evidence="9 14" id="KW-0457">Lysine biosynthesis</keyword>
<evidence type="ECO:0000256" key="14">
    <source>
        <dbReference type="HAMAP-Rule" id="MF_00102"/>
    </source>
</evidence>
<comment type="similarity">
    <text evidence="2 14">Belongs to the DapB family.</text>
</comment>
<feature type="active site" description="Proton donor/acceptor" evidence="14">
    <location>
        <position position="156"/>
    </location>
</feature>
<keyword evidence="4 14" id="KW-0028">Amino-acid biosynthesis</keyword>
<dbReference type="PIRSF" id="PIRSF000161">
    <property type="entry name" value="DHPR"/>
    <property type="match status" value="1"/>
</dbReference>
<feature type="domain" description="Dihydrodipicolinate reductase N-terminal" evidence="15">
    <location>
        <begin position="3"/>
        <end position="126"/>
    </location>
</feature>
<sequence>MRRIAVMGAAGRMGKTLIDAVQQRSPLCGLTAAIVRPGSSLIGADAGELVSLGRLGVALSANLQAVADDFDVLIDFTLPDVMLKNLEICRQSGKAMVIGTTGLSPVQKQLLAEAGKDIPIVFAANFSVGVNLSLKLLDMAARVMGEDADIEIIEAHHRHKIDAPSGTALRMGEVIADALGRDLQKVAVYGREGHTGARERETIGFATVRGGDVVGDHTVLFATEGERLEITHKASSRMTFAKGAVRAALWLEGREPGLYDMQDVLELR</sequence>
<comment type="caution">
    <text evidence="14">Was originally thought to be a dihydrodipicolinate reductase (DHDPR), catalyzing the conversion of dihydrodipicolinate to tetrahydrodipicolinate. However, it was shown in E.coli that the substrate of the enzymatic reaction is not dihydrodipicolinate (DHDP) but in fact (2S,4S)-4-hydroxy-2,3,4,5-tetrahydrodipicolinic acid (HTPA), the product released by the DapA-catalyzed reaction.</text>
</comment>
<dbReference type="PANTHER" id="PTHR20836:SF0">
    <property type="entry name" value="4-HYDROXY-TETRAHYDRODIPICOLINATE REDUCTASE 1, CHLOROPLASTIC-RELATED"/>
    <property type="match status" value="1"/>
</dbReference>
<dbReference type="SUPFAM" id="SSF55347">
    <property type="entry name" value="Glyceraldehyde-3-phosphate dehydrogenase-like, C-terminal domain"/>
    <property type="match status" value="1"/>
</dbReference>
<dbReference type="Gene3D" id="3.40.50.720">
    <property type="entry name" value="NAD(P)-binding Rossmann-like Domain"/>
    <property type="match status" value="1"/>
</dbReference>
<keyword evidence="3 14" id="KW-0963">Cytoplasm</keyword>
<feature type="binding site" evidence="14">
    <location>
        <begin position="99"/>
        <end position="101"/>
    </location>
    <ligand>
        <name>NAD(+)</name>
        <dbReference type="ChEBI" id="CHEBI:57540"/>
    </ligand>
</feature>
<comment type="caution">
    <text evidence="17">The sequence shown here is derived from an EMBL/GenBank/DDBJ whole genome shotgun (WGS) entry which is preliminary data.</text>
</comment>
<evidence type="ECO:0000313" key="18">
    <source>
        <dbReference type="Proteomes" id="UP000317901"/>
    </source>
</evidence>
<evidence type="ECO:0000256" key="12">
    <source>
        <dbReference type="ARBA" id="ARBA00049080"/>
    </source>
</evidence>
<keyword evidence="6 14" id="KW-0220">Diaminopimelate biosynthesis</keyword>
<keyword evidence="8 14" id="KW-0520">NAD</keyword>
<comment type="catalytic activity">
    <reaction evidence="13 14">
        <text>(S)-2,3,4,5-tetrahydrodipicolinate + NAD(+) + H2O = (2S,4S)-4-hydroxy-2,3,4,5-tetrahydrodipicolinate + NADH + H(+)</text>
        <dbReference type="Rhea" id="RHEA:35323"/>
        <dbReference type="ChEBI" id="CHEBI:15377"/>
        <dbReference type="ChEBI" id="CHEBI:15378"/>
        <dbReference type="ChEBI" id="CHEBI:16845"/>
        <dbReference type="ChEBI" id="CHEBI:57540"/>
        <dbReference type="ChEBI" id="CHEBI:57945"/>
        <dbReference type="ChEBI" id="CHEBI:67139"/>
        <dbReference type="EC" id="1.17.1.8"/>
    </reaction>
</comment>
<dbReference type="UniPathway" id="UPA00034">
    <property type="reaction ID" value="UER00018"/>
</dbReference>
<dbReference type="InterPro" id="IPR000846">
    <property type="entry name" value="DapB_N"/>
</dbReference>
<feature type="binding site" evidence="14">
    <location>
        <position position="36"/>
    </location>
    <ligand>
        <name>NADP(+)</name>
        <dbReference type="ChEBI" id="CHEBI:58349"/>
    </ligand>
</feature>
<evidence type="ECO:0000256" key="13">
    <source>
        <dbReference type="ARBA" id="ARBA00049396"/>
    </source>
</evidence>
<dbReference type="SUPFAM" id="SSF51735">
    <property type="entry name" value="NAD(P)-binding Rossmann-fold domains"/>
    <property type="match status" value="1"/>
</dbReference>
<dbReference type="PROSITE" id="PS01298">
    <property type="entry name" value="DAPB"/>
    <property type="match status" value="1"/>
</dbReference>
<dbReference type="InterPro" id="IPR022663">
    <property type="entry name" value="DapB_C"/>
</dbReference>
<feature type="binding site" evidence="14">
    <location>
        <begin position="166"/>
        <end position="167"/>
    </location>
    <ligand>
        <name>(S)-2,3,4,5-tetrahydrodipicolinate</name>
        <dbReference type="ChEBI" id="CHEBI:16845"/>
    </ligand>
</feature>
<dbReference type="GO" id="GO:0009089">
    <property type="term" value="P:lysine biosynthetic process via diaminopimelate"/>
    <property type="evidence" value="ECO:0007669"/>
    <property type="project" value="UniProtKB-UniRule"/>
</dbReference>
<evidence type="ECO:0000313" key="17">
    <source>
        <dbReference type="EMBL" id="TWR95444.1"/>
    </source>
</evidence>
<evidence type="ECO:0000259" key="16">
    <source>
        <dbReference type="Pfam" id="PF05173"/>
    </source>
</evidence>
<dbReference type="GO" id="GO:0005829">
    <property type="term" value="C:cytosol"/>
    <property type="evidence" value="ECO:0007669"/>
    <property type="project" value="TreeGrafter"/>
</dbReference>